<dbReference type="OrthoDB" id="6144703at2759"/>
<name>A0A7J7IRQ5_BUGNE</name>
<protein>
    <submittedName>
        <fullName evidence="4">Uncharacterized protein</fullName>
    </submittedName>
</protein>
<dbReference type="PROSITE" id="PS50055">
    <property type="entry name" value="TYR_PHOSPHATASE_PTP"/>
    <property type="match status" value="2"/>
</dbReference>
<dbReference type="InterPro" id="IPR029021">
    <property type="entry name" value="Prot-tyrosine_phosphatase-like"/>
</dbReference>
<feature type="domain" description="Tyrosine-protein phosphatase" evidence="2">
    <location>
        <begin position="223"/>
        <end position="495"/>
    </location>
</feature>
<evidence type="ECO:0000313" key="4">
    <source>
        <dbReference type="EMBL" id="KAF6016632.1"/>
    </source>
</evidence>
<organism evidence="4 5">
    <name type="scientific">Bugula neritina</name>
    <name type="common">Brown bryozoan</name>
    <name type="synonym">Sertularia neritina</name>
    <dbReference type="NCBI Taxonomy" id="10212"/>
    <lineage>
        <taxon>Eukaryota</taxon>
        <taxon>Metazoa</taxon>
        <taxon>Spiralia</taxon>
        <taxon>Lophotrochozoa</taxon>
        <taxon>Bryozoa</taxon>
        <taxon>Gymnolaemata</taxon>
        <taxon>Cheilostomatida</taxon>
        <taxon>Flustrina</taxon>
        <taxon>Buguloidea</taxon>
        <taxon>Bugulidae</taxon>
        <taxon>Bugula</taxon>
    </lineage>
</organism>
<evidence type="ECO:0000259" key="2">
    <source>
        <dbReference type="PROSITE" id="PS50055"/>
    </source>
</evidence>
<dbReference type="PANTHER" id="PTHR19134:SF449">
    <property type="entry name" value="TYROSINE-PROTEIN PHOSPHATASE 1"/>
    <property type="match status" value="1"/>
</dbReference>
<gene>
    <name evidence="4" type="ORF">EB796_025060</name>
</gene>
<feature type="domain" description="Tyrosine specific protein phosphatases" evidence="3">
    <location>
        <begin position="135"/>
        <end position="182"/>
    </location>
</feature>
<dbReference type="InterPro" id="IPR050348">
    <property type="entry name" value="Protein-Tyr_Phosphatase"/>
</dbReference>
<feature type="domain" description="Tyrosine-protein phosphatase" evidence="2">
    <location>
        <begin position="78"/>
        <end position="191"/>
    </location>
</feature>
<dbReference type="InterPro" id="IPR000387">
    <property type="entry name" value="Tyr_Pase_dom"/>
</dbReference>
<dbReference type="CDD" id="cd00047">
    <property type="entry name" value="PTPc"/>
    <property type="match status" value="1"/>
</dbReference>
<dbReference type="PROSITE" id="PS50056">
    <property type="entry name" value="TYR_PHOSPHATASE_2"/>
    <property type="match status" value="2"/>
</dbReference>
<dbReference type="Pfam" id="PF00102">
    <property type="entry name" value="Y_phosphatase"/>
    <property type="match status" value="2"/>
</dbReference>
<dbReference type="InterPro" id="IPR003595">
    <property type="entry name" value="Tyr_Pase_cat"/>
</dbReference>
<comment type="caution">
    <text evidence="4">The sequence shown here is derived from an EMBL/GenBank/DDBJ whole genome shotgun (WGS) entry which is preliminary data.</text>
</comment>
<dbReference type="AlphaFoldDB" id="A0A7J7IRQ5"/>
<sequence length="693" mass="77468">MSLAIPSKNVRNTGTTRTVCMVIYMCIKSQYPSRVTTPFDISLSLKSYFDNLFGDNIYTKTSKYLVKNKVAPYLISWIPKSRASSSLSKITHGQSKKSQNAQLYWNLDEKLDGGRVVAECNLLFWFTAVYVKNDGAGRTGAFITLDIVLDNLREKGTIDILSTILNIRKFRPSLVDHLSQLHLIYKCVASLMTCGVTVVKVGELNSLVQQMAKRDSRTKMSGFEKEFKTLREITPRLTIGECAGGHRVENRRKSRDIMIQPPERARPYLMTFDSSDSSDFVNAVYVNGYNFSNEFVVSQWPLKNTCKDFWRLIFDAHISSVVVLHDCTPSRNFPEFWPKKVGVKEKFGPVCSTLISTEHTPSLVVKTFHIKKALINPADISSFGAESRPVQIAFLKNWPDSQKVPLQNYALLDLIETSIAWKESQTATNTPTLVISKNGVSRAGIYCASSICTNKLNNEGEVDVFNAVRTVMQNRPQLIENLIEYTYLYTMMNGLAETVPMEELDMEPALTPLMVNVYNHNYSSSETTKVPTTYSLNASSTARLTDQAGSSMGLSHSHPSFSKVSHTTSSQISGLPSVRTSMLPSDVSQSTSVPTHNTSNGHCGNSTAESLTRKFTDGKGFLHYNQPIQQSDIVDEQIANEDNISTTSSFRMDSDILSLENAEFVLQSSYNNHYIQQLANNEKFYAANSVLKS</sequence>
<evidence type="ECO:0000313" key="5">
    <source>
        <dbReference type="Proteomes" id="UP000593567"/>
    </source>
</evidence>
<evidence type="ECO:0000259" key="3">
    <source>
        <dbReference type="PROSITE" id="PS50056"/>
    </source>
</evidence>
<proteinExistence type="predicted"/>
<dbReference type="InterPro" id="IPR000242">
    <property type="entry name" value="PTP_cat"/>
</dbReference>
<feature type="region of interest" description="Disordered" evidence="1">
    <location>
        <begin position="548"/>
        <end position="607"/>
    </location>
</feature>
<evidence type="ECO:0000256" key="1">
    <source>
        <dbReference type="SAM" id="MobiDB-lite"/>
    </source>
</evidence>
<dbReference type="SUPFAM" id="SSF52799">
    <property type="entry name" value="(Phosphotyrosine protein) phosphatases II"/>
    <property type="match status" value="2"/>
</dbReference>
<accession>A0A7J7IRQ5</accession>
<dbReference type="SMART" id="SM00194">
    <property type="entry name" value="PTPc"/>
    <property type="match status" value="1"/>
</dbReference>
<dbReference type="SMART" id="SM00404">
    <property type="entry name" value="PTPc_motif"/>
    <property type="match status" value="2"/>
</dbReference>
<dbReference type="Proteomes" id="UP000593567">
    <property type="component" value="Unassembled WGS sequence"/>
</dbReference>
<dbReference type="EMBL" id="VXIV02003497">
    <property type="protein sequence ID" value="KAF6016632.1"/>
    <property type="molecule type" value="Genomic_DNA"/>
</dbReference>
<dbReference type="PRINTS" id="PR00700">
    <property type="entry name" value="PRTYPHPHTASE"/>
</dbReference>
<feature type="domain" description="Tyrosine specific protein phosphatases" evidence="3">
    <location>
        <begin position="409"/>
        <end position="486"/>
    </location>
</feature>
<reference evidence="4" key="1">
    <citation type="submission" date="2020-06" db="EMBL/GenBank/DDBJ databases">
        <title>Draft genome of Bugula neritina, a colonial animal packing powerful symbionts and potential medicines.</title>
        <authorList>
            <person name="Rayko M."/>
        </authorList>
    </citation>
    <scope>NUCLEOTIDE SEQUENCE [LARGE SCALE GENOMIC DNA]</scope>
    <source>
        <strain evidence="4">Kwan_BN1</strain>
    </source>
</reference>
<keyword evidence="5" id="KW-1185">Reference proteome</keyword>
<dbReference type="GO" id="GO:0004725">
    <property type="term" value="F:protein tyrosine phosphatase activity"/>
    <property type="evidence" value="ECO:0007669"/>
    <property type="project" value="InterPro"/>
</dbReference>
<dbReference type="PANTHER" id="PTHR19134">
    <property type="entry name" value="RECEPTOR-TYPE TYROSINE-PROTEIN PHOSPHATASE"/>
    <property type="match status" value="1"/>
</dbReference>
<dbReference type="Gene3D" id="3.90.190.10">
    <property type="entry name" value="Protein tyrosine phosphatase superfamily"/>
    <property type="match status" value="2"/>
</dbReference>